<protein>
    <submittedName>
        <fullName evidence="1">Uncharacterized protein</fullName>
    </submittedName>
</protein>
<dbReference type="SUPFAM" id="SSF56219">
    <property type="entry name" value="DNase I-like"/>
    <property type="match status" value="1"/>
</dbReference>
<gene>
    <name evidence="1" type="ORF">AFUB_092690</name>
</gene>
<reference evidence="1 2" key="1">
    <citation type="journal article" date="2008" name="PLoS Genet.">
        <title>Genomic islands in the pathogenic filamentous fungus Aspergillus fumigatus.</title>
        <authorList>
            <person name="Fedorova N.D."/>
            <person name="Khaldi N."/>
            <person name="Joardar V.S."/>
            <person name="Maiti R."/>
            <person name="Amedeo P."/>
            <person name="Anderson M.J."/>
            <person name="Crabtree J."/>
            <person name="Silva J.C."/>
            <person name="Badger J.H."/>
            <person name="Albarraq A."/>
            <person name="Angiuoli S."/>
            <person name="Bussey H."/>
            <person name="Bowyer P."/>
            <person name="Cotty P.J."/>
            <person name="Dyer P.S."/>
            <person name="Egan A."/>
            <person name="Galens K."/>
            <person name="Fraser-Liggett C.M."/>
            <person name="Haas B.J."/>
            <person name="Inman J.M."/>
            <person name="Kent R."/>
            <person name="Lemieux S."/>
            <person name="Malavazi I."/>
            <person name="Orvis J."/>
            <person name="Roemer T."/>
            <person name="Ronning C.M."/>
            <person name="Sundaram J.P."/>
            <person name="Sutton G."/>
            <person name="Turner G."/>
            <person name="Venter J.C."/>
            <person name="White O.R."/>
            <person name="Whitty B.R."/>
            <person name="Youngman P."/>
            <person name="Wolfe K.H."/>
            <person name="Goldman G.H."/>
            <person name="Wortman J.R."/>
            <person name="Jiang B."/>
            <person name="Denning D.W."/>
            <person name="Nierman W.C."/>
        </authorList>
    </citation>
    <scope>NUCLEOTIDE SEQUENCE [LARGE SCALE GENOMIC DNA]</scope>
    <source>
        <strain evidence="2">CBS 144.89 / FGSC A1163 / CEA10</strain>
    </source>
</reference>
<keyword evidence="2" id="KW-1185">Reference proteome</keyword>
<dbReference type="InterPro" id="IPR036691">
    <property type="entry name" value="Endo/exonu/phosph_ase_sf"/>
</dbReference>
<sequence>MTWCQTDNQSAILKKHALRGLNQLVAAKLRSWKGAKKTFSKSSKSQELQAMHRLPSTSTIDLAVTNCATKLIKCHLYHENYGSDHRAAYSEWSLQPSNYNGKEGSGNFFYTVNR</sequence>
<dbReference type="VEuPathDB" id="FungiDB:AFUB_092690"/>
<organism evidence="1 2">
    <name type="scientific">Aspergillus fumigatus (strain CBS 144.89 / FGSC A1163 / CEA10)</name>
    <name type="common">Neosartorya fumigata</name>
    <dbReference type="NCBI Taxonomy" id="451804"/>
    <lineage>
        <taxon>Eukaryota</taxon>
        <taxon>Fungi</taxon>
        <taxon>Dikarya</taxon>
        <taxon>Ascomycota</taxon>
        <taxon>Pezizomycotina</taxon>
        <taxon>Eurotiomycetes</taxon>
        <taxon>Eurotiomycetidae</taxon>
        <taxon>Eurotiales</taxon>
        <taxon>Aspergillaceae</taxon>
        <taxon>Aspergillus</taxon>
        <taxon>Aspergillus subgen. Fumigati</taxon>
    </lineage>
</organism>
<name>B0YBG1_ASPFC</name>
<dbReference type="EMBL" id="DS499601">
    <property type="protein sequence ID" value="EDP48551.1"/>
    <property type="molecule type" value="Genomic_DNA"/>
</dbReference>
<dbReference type="AlphaFoldDB" id="B0YBG1"/>
<dbReference type="HOGENOM" id="CLU_2120564_0_0_1"/>
<evidence type="ECO:0000313" key="2">
    <source>
        <dbReference type="Proteomes" id="UP000001699"/>
    </source>
</evidence>
<proteinExistence type="predicted"/>
<evidence type="ECO:0000313" key="1">
    <source>
        <dbReference type="EMBL" id="EDP48551.1"/>
    </source>
</evidence>
<dbReference type="Proteomes" id="UP000001699">
    <property type="component" value="Unassembled WGS sequence"/>
</dbReference>
<dbReference type="OrthoDB" id="4446818at2759"/>
<accession>B0YBG1</accession>